<keyword evidence="2" id="KW-0472">Membrane</keyword>
<keyword evidence="2" id="KW-1133">Transmembrane helix</keyword>
<evidence type="ECO:0000313" key="3">
    <source>
        <dbReference type="EMBL" id="KIW60218.1"/>
    </source>
</evidence>
<evidence type="ECO:0000313" key="4">
    <source>
        <dbReference type="Proteomes" id="UP000054342"/>
    </source>
</evidence>
<evidence type="ECO:0000256" key="2">
    <source>
        <dbReference type="SAM" id="Phobius"/>
    </source>
</evidence>
<proteinExistence type="predicted"/>
<dbReference type="HOGENOM" id="CLU_037219_0_0_1"/>
<feature type="compositionally biased region" description="Polar residues" evidence="1">
    <location>
        <begin position="379"/>
        <end position="398"/>
    </location>
</feature>
<dbReference type="GeneID" id="25322361"/>
<feature type="region of interest" description="Disordered" evidence="1">
    <location>
        <begin position="365"/>
        <end position="398"/>
    </location>
</feature>
<feature type="region of interest" description="Disordered" evidence="1">
    <location>
        <begin position="298"/>
        <end position="323"/>
    </location>
</feature>
<organism evidence="3 4">
    <name type="scientific">Exophiala xenobiotica</name>
    <dbReference type="NCBI Taxonomy" id="348802"/>
    <lineage>
        <taxon>Eukaryota</taxon>
        <taxon>Fungi</taxon>
        <taxon>Dikarya</taxon>
        <taxon>Ascomycota</taxon>
        <taxon>Pezizomycotina</taxon>
        <taxon>Eurotiomycetes</taxon>
        <taxon>Chaetothyriomycetidae</taxon>
        <taxon>Chaetothyriales</taxon>
        <taxon>Herpotrichiellaceae</taxon>
        <taxon>Exophiala</taxon>
    </lineage>
</organism>
<evidence type="ECO:0000256" key="1">
    <source>
        <dbReference type="SAM" id="MobiDB-lite"/>
    </source>
</evidence>
<name>A0A0D2EWU5_9EURO</name>
<dbReference type="RefSeq" id="XP_013320802.1">
    <property type="nucleotide sequence ID" value="XM_013465348.1"/>
</dbReference>
<dbReference type="OrthoDB" id="4892437at2759"/>
<keyword evidence="4" id="KW-1185">Reference proteome</keyword>
<reference evidence="3 4" key="1">
    <citation type="submission" date="2015-01" db="EMBL/GenBank/DDBJ databases">
        <title>The Genome Sequence of Exophiala xenobiotica CBS118157.</title>
        <authorList>
            <consortium name="The Broad Institute Genomics Platform"/>
            <person name="Cuomo C."/>
            <person name="de Hoog S."/>
            <person name="Gorbushina A."/>
            <person name="Stielow B."/>
            <person name="Teixiera M."/>
            <person name="Abouelleil A."/>
            <person name="Chapman S.B."/>
            <person name="Priest M."/>
            <person name="Young S.K."/>
            <person name="Wortman J."/>
            <person name="Nusbaum C."/>
            <person name="Birren B."/>
        </authorList>
    </citation>
    <scope>NUCLEOTIDE SEQUENCE [LARGE SCALE GENOMIC DNA]</scope>
    <source>
        <strain evidence="3 4">CBS 118157</strain>
    </source>
</reference>
<dbReference type="Proteomes" id="UP000054342">
    <property type="component" value="Unassembled WGS sequence"/>
</dbReference>
<sequence>MSGSGSGSGNDASRGGGGIEVHGVTVNLVELLSLSSIDGEAAAAATPPWLSAPFSVRVKTGDQDGINLPWFAKADASLLFWEIHGDVVDLPLRWRVVREKTTAQTRGEIVVSETTVQIVPAVGAWDTQDETVPGSRPYRHDEIEPLLSIAFNPASMSTSTSTSVAPWSLMNWSWFPRHKIEDMFIAWYPGPLVRGSSPSMTFPVRRAVTAIMVPTWFFVDEFVSGYLQTPILLMLTWALYLGFWAGVIYAVAVLACWNTYKRGQGQRRTSSRFWPWARRYWLTRPVLVYVRPPTAAADADDEATDTDMKVEDHEHGREGREGPRPLVSPWAFFTSSSPLDDLLVTYEVTRPFVQPLLANVTLRRRRTQDQDIEGEAGAGTSSSADVKGVESTNVEASG</sequence>
<dbReference type="AlphaFoldDB" id="A0A0D2EWU5"/>
<keyword evidence="2" id="KW-0812">Transmembrane</keyword>
<protein>
    <submittedName>
        <fullName evidence="3">Uncharacterized protein</fullName>
    </submittedName>
</protein>
<feature type="transmembrane region" description="Helical" evidence="2">
    <location>
        <begin position="231"/>
        <end position="257"/>
    </location>
</feature>
<dbReference type="EMBL" id="KN847317">
    <property type="protein sequence ID" value="KIW60218.1"/>
    <property type="molecule type" value="Genomic_DNA"/>
</dbReference>
<feature type="compositionally biased region" description="Basic and acidic residues" evidence="1">
    <location>
        <begin position="306"/>
        <end position="323"/>
    </location>
</feature>
<accession>A0A0D2EWU5</accession>
<gene>
    <name evidence="3" type="ORF">PV05_00453</name>
</gene>